<gene>
    <name evidence="2" type="ORF">UREG_02710</name>
</gene>
<proteinExistence type="predicted"/>
<dbReference type="KEGG" id="ure:UREG_02710"/>
<dbReference type="AlphaFoldDB" id="C4JHM4"/>
<dbReference type="VEuPathDB" id="FungiDB:UREG_02710"/>
<dbReference type="Proteomes" id="UP000002058">
    <property type="component" value="Unassembled WGS sequence"/>
</dbReference>
<evidence type="ECO:0000313" key="2">
    <source>
        <dbReference type="EMBL" id="EEP77861.1"/>
    </source>
</evidence>
<feature type="region of interest" description="Disordered" evidence="1">
    <location>
        <begin position="1"/>
        <end position="52"/>
    </location>
</feature>
<accession>C4JHM4</accession>
<dbReference type="EMBL" id="CH476615">
    <property type="protein sequence ID" value="EEP77861.1"/>
    <property type="molecule type" value="Genomic_DNA"/>
</dbReference>
<dbReference type="RefSeq" id="XP_002543194.1">
    <property type="nucleotide sequence ID" value="XM_002543148.1"/>
</dbReference>
<evidence type="ECO:0000313" key="3">
    <source>
        <dbReference type="Proteomes" id="UP000002058"/>
    </source>
</evidence>
<keyword evidence="3" id="KW-1185">Reference proteome</keyword>
<feature type="compositionally biased region" description="Acidic residues" evidence="1">
    <location>
        <begin position="22"/>
        <end position="34"/>
    </location>
</feature>
<organism evidence="2 3">
    <name type="scientific">Uncinocarpus reesii (strain UAMH 1704)</name>
    <dbReference type="NCBI Taxonomy" id="336963"/>
    <lineage>
        <taxon>Eukaryota</taxon>
        <taxon>Fungi</taxon>
        <taxon>Dikarya</taxon>
        <taxon>Ascomycota</taxon>
        <taxon>Pezizomycotina</taxon>
        <taxon>Eurotiomycetes</taxon>
        <taxon>Eurotiomycetidae</taxon>
        <taxon>Onygenales</taxon>
        <taxon>Onygenaceae</taxon>
        <taxon>Uncinocarpus</taxon>
    </lineage>
</organism>
<dbReference type="InParanoid" id="C4JHM4"/>
<reference evidence="3" key="1">
    <citation type="journal article" date="2009" name="Genome Res.">
        <title>Comparative genomic analyses of the human fungal pathogens Coccidioides and their relatives.</title>
        <authorList>
            <person name="Sharpton T.J."/>
            <person name="Stajich J.E."/>
            <person name="Rounsley S.D."/>
            <person name="Gardner M.J."/>
            <person name="Wortman J.R."/>
            <person name="Jordar V.S."/>
            <person name="Maiti R."/>
            <person name="Kodira C.D."/>
            <person name="Neafsey D.E."/>
            <person name="Zeng Q."/>
            <person name="Hung C.-Y."/>
            <person name="McMahan C."/>
            <person name="Muszewska A."/>
            <person name="Grynberg M."/>
            <person name="Mandel M.A."/>
            <person name="Kellner E.M."/>
            <person name="Barker B.M."/>
            <person name="Galgiani J.N."/>
            <person name="Orbach M.J."/>
            <person name="Kirkland T.N."/>
            <person name="Cole G.T."/>
            <person name="Henn M.R."/>
            <person name="Birren B.W."/>
            <person name="Taylor J.W."/>
        </authorList>
    </citation>
    <scope>NUCLEOTIDE SEQUENCE [LARGE SCALE GENOMIC DNA]</scope>
    <source>
        <strain evidence="3">UAMH 1704</strain>
    </source>
</reference>
<dbReference type="HOGENOM" id="CLU_1316271_0_0_1"/>
<evidence type="ECO:0000256" key="1">
    <source>
        <dbReference type="SAM" id="MobiDB-lite"/>
    </source>
</evidence>
<dbReference type="GeneID" id="8437495"/>
<protein>
    <submittedName>
        <fullName evidence="2">Uncharacterized protein</fullName>
    </submittedName>
</protein>
<sequence length="209" mass="22344">MRDLDGHRGLRINGPQKRMEEPGLEVELADEDQDTATQAAGGEREKEGTEDSGLGVFWAARTGTYLKRACQRSIGGVVTTAARSGRGLQDMKEEQGARSTLCRLAVLLFLPACTHETAAHSVWIAEKTGERNADWIDLPFSSFLSLNRGSISPSGLGGAFEGVYAVPSLEGSGYYHGVRAPDRGNTDSVVDDQLASYVPGHDDASAQCS</sequence>
<name>C4JHM4_UNCRE</name>